<name>A0A4Q2T5I0_9ACTN</name>
<dbReference type="SUPFAM" id="SSF47413">
    <property type="entry name" value="lambda repressor-like DNA-binding domains"/>
    <property type="match status" value="1"/>
</dbReference>
<accession>A0A4Q2T5I0</accession>
<sequence>MEQARRPDVRWAYEPAELGRAVRGTRQERGLTQQELAERLGVGRMTISRLERGDSVSVETAMRALSECGYAIAVAPKFTRLVAQPRTTHAVADESSDG</sequence>
<feature type="domain" description="HTH cro/C1-type" evidence="1">
    <location>
        <begin position="22"/>
        <end position="75"/>
    </location>
</feature>
<dbReference type="AlphaFoldDB" id="A0A4Q2T5I0"/>
<dbReference type="CDD" id="cd00093">
    <property type="entry name" value="HTH_XRE"/>
    <property type="match status" value="1"/>
</dbReference>
<organism evidence="2 3">
    <name type="scientific">Nocardioides zhouii</name>
    <dbReference type="NCBI Taxonomy" id="1168729"/>
    <lineage>
        <taxon>Bacteria</taxon>
        <taxon>Bacillati</taxon>
        <taxon>Actinomycetota</taxon>
        <taxon>Actinomycetes</taxon>
        <taxon>Propionibacteriales</taxon>
        <taxon>Nocardioidaceae</taxon>
        <taxon>Nocardioides</taxon>
    </lineage>
</organism>
<dbReference type="EMBL" id="SDWV01000004">
    <property type="protein sequence ID" value="RYC13293.1"/>
    <property type="molecule type" value="Genomic_DNA"/>
</dbReference>
<evidence type="ECO:0000313" key="3">
    <source>
        <dbReference type="Proteomes" id="UP000291101"/>
    </source>
</evidence>
<dbReference type="Gene3D" id="1.10.260.40">
    <property type="entry name" value="lambda repressor-like DNA-binding domains"/>
    <property type="match status" value="1"/>
</dbReference>
<proteinExistence type="predicted"/>
<dbReference type="SMART" id="SM00530">
    <property type="entry name" value="HTH_XRE"/>
    <property type="match status" value="1"/>
</dbReference>
<protein>
    <submittedName>
        <fullName evidence="2">XRE family transcriptional regulator</fullName>
    </submittedName>
</protein>
<dbReference type="InterPro" id="IPR001387">
    <property type="entry name" value="Cro/C1-type_HTH"/>
</dbReference>
<dbReference type="GO" id="GO:0003677">
    <property type="term" value="F:DNA binding"/>
    <property type="evidence" value="ECO:0007669"/>
    <property type="project" value="InterPro"/>
</dbReference>
<dbReference type="Pfam" id="PF01381">
    <property type="entry name" value="HTH_3"/>
    <property type="match status" value="1"/>
</dbReference>
<dbReference type="OrthoDB" id="3255837at2"/>
<evidence type="ECO:0000259" key="1">
    <source>
        <dbReference type="PROSITE" id="PS50943"/>
    </source>
</evidence>
<dbReference type="Proteomes" id="UP000291101">
    <property type="component" value="Unassembled WGS sequence"/>
</dbReference>
<dbReference type="PROSITE" id="PS50943">
    <property type="entry name" value="HTH_CROC1"/>
    <property type="match status" value="1"/>
</dbReference>
<dbReference type="InterPro" id="IPR010982">
    <property type="entry name" value="Lambda_DNA-bd_dom_sf"/>
</dbReference>
<gene>
    <name evidence="2" type="ORF">EUA94_05305</name>
</gene>
<comment type="caution">
    <text evidence="2">The sequence shown here is derived from an EMBL/GenBank/DDBJ whole genome shotgun (WGS) entry which is preliminary data.</text>
</comment>
<dbReference type="RefSeq" id="WP_129425432.1">
    <property type="nucleotide sequence ID" value="NZ_SDWV01000004.1"/>
</dbReference>
<evidence type="ECO:0000313" key="2">
    <source>
        <dbReference type="EMBL" id="RYC13293.1"/>
    </source>
</evidence>
<keyword evidence="3" id="KW-1185">Reference proteome</keyword>
<reference evidence="2 3" key="1">
    <citation type="submission" date="2019-01" db="EMBL/GenBank/DDBJ databases">
        <title>Novel species of Nocardioides.</title>
        <authorList>
            <person name="Liu Q."/>
            <person name="X Y.-H."/>
        </authorList>
    </citation>
    <scope>NUCLEOTIDE SEQUENCE [LARGE SCALE GENOMIC DNA]</scope>
    <source>
        <strain evidence="2 3">HLT2-9</strain>
    </source>
</reference>